<dbReference type="GO" id="GO:0003676">
    <property type="term" value="F:nucleic acid binding"/>
    <property type="evidence" value="ECO:0007669"/>
    <property type="project" value="InterPro"/>
</dbReference>
<sequence>MWYSRGTTNPIETRELAADSVLSVKRQLAAFPNQAMILNMDQTPVFFSMQSRTTLERVGSRTVNIRSSTNSTLPVTVGVTVTADGNMLIPMIIFKGKTSGRIARTFGAFPEGALYACQDNAWMDEEMMLRWVEEVRRGHLYRLKKG</sequence>
<organism evidence="2">
    <name type="scientific">Spongospora subterranea</name>
    <dbReference type="NCBI Taxonomy" id="70186"/>
    <lineage>
        <taxon>Eukaryota</taxon>
        <taxon>Sar</taxon>
        <taxon>Rhizaria</taxon>
        <taxon>Endomyxa</taxon>
        <taxon>Phytomyxea</taxon>
        <taxon>Plasmodiophorida</taxon>
        <taxon>Plasmodiophoridae</taxon>
        <taxon>Spongospora</taxon>
    </lineage>
</organism>
<accession>A0A0H5RES6</accession>
<feature type="domain" description="DDE-1" evidence="1">
    <location>
        <begin position="80"/>
        <end position="135"/>
    </location>
</feature>
<protein>
    <recommendedName>
        <fullName evidence="1">DDE-1 domain-containing protein</fullName>
    </recommendedName>
</protein>
<proteinExistence type="predicted"/>
<evidence type="ECO:0000313" key="2">
    <source>
        <dbReference type="EMBL" id="CRZ12231.1"/>
    </source>
</evidence>
<dbReference type="InterPro" id="IPR004875">
    <property type="entry name" value="DDE_SF_endonuclease_dom"/>
</dbReference>
<reference evidence="2" key="1">
    <citation type="submission" date="2015-04" db="EMBL/GenBank/DDBJ databases">
        <title>The genome sequence of the plant pathogenic Rhizarian Plasmodiophora brassicae reveals insights in its biotrophic life cycle and the origin of chitin synthesis.</title>
        <authorList>
            <person name="Schwelm A."/>
            <person name="Fogelqvist J."/>
            <person name="Knaust A."/>
            <person name="Julke S."/>
            <person name="Lilja T."/>
            <person name="Dhandapani V."/>
            <person name="Bonilla-Rosso G."/>
            <person name="Karlsson M."/>
            <person name="Shevchenko A."/>
            <person name="Choi S.R."/>
            <person name="Kim H.G."/>
            <person name="Park J.Y."/>
            <person name="Lim Y.P."/>
            <person name="Ludwig-Muller J."/>
            <person name="Dixelius C."/>
        </authorList>
    </citation>
    <scope>NUCLEOTIDE SEQUENCE</scope>
    <source>
        <tissue evidence="2">Potato root galls</tissue>
    </source>
</reference>
<dbReference type="EMBL" id="HACM01011789">
    <property type="protein sequence ID" value="CRZ12231.1"/>
    <property type="molecule type" value="Transcribed_RNA"/>
</dbReference>
<dbReference type="AlphaFoldDB" id="A0A0H5RES6"/>
<name>A0A0H5RES6_9EUKA</name>
<evidence type="ECO:0000259" key="1">
    <source>
        <dbReference type="Pfam" id="PF03184"/>
    </source>
</evidence>
<dbReference type="Pfam" id="PF03184">
    <property type="entry name" value="DDE_1"/>
    <property type="match status" value="1"/>
</dbReference>